<name>A1WHM9_VEREI</name>
<dbReference type="PROSITE" id="PS00197">
    <property type="entry name" value="2FE2S_FER_1"/>
    <property type="match status" value="1"/>
</dbReference>
<dbReference type="KEGG" id="vei:Veis_1371"/>
<evidence type="ECO:0000313" key="3">
    <source>
        <dbReference type="EMBL" id="ABM57136.1"/>
    </source>
</evidence>
<dbReference type="Pfam" id="PF00175">
    <property type="entry name" value="NAD_binding_1"/>
    <property type="match status" value="1"/>
</dbReference>
<feature type="domain" description="2Fe-2S ferredoxin-type" evidence="1">
    <location>
        <begin position="238"/>
        <end position="325"/>
    </location>
</feature>
<dbReference type="InterPro" id="IPR001433">
    <property type="entry name" value="OxRdtase_FAD/NAD-bd"/>
</dbReference>
<dbReference type="InterPro" id="IPR017938">
    <property type="entry name" value="Riboflavin_synthase-like_b-brl"/>
</dbReference>
<organism evidence="3 4">
    <name type="scientific">Verminephrobacter eiseniae (strain EF01-2)</name>
    <dbReference type="NCBI Taxonomy" id="391735"/>
    <lineage>
        <taxon>Bacteria</taxon>
        <taxon>Pseudomonadati</taxon>
        <taxon>Pseudomonadota</taxon>
        <taxon>Betaproteobacteria</taxon>
        <taxon>Burkholderiales</taxon>
        <taxon>Comamonadaceae</taxon>
        <taxon>Verminephrobacter</taxon>
    </lineage>
</organism>
<dbReference type="InterPro" id="IPR050415">
    <property type="entry name" value="MRET"/>
</dbReference>
<reference evidence="4" key="1">
    <citation type="submission" date="2006-12" db="EMBL/GenBank/DDBJ databases">
        <title>Complete sequence of chromosome 1 of Verminephrobacter eiseniae EF01-2.</title>
        <authorList>
            <person name="Copeland A."/>
            <person name="Lucas S."/>
            <person name="Lapidus A."/>
            <person name="Barry K."/>
            <person name="Detter J.C."/>
            <person name="Glavina del Rio T."/>
            <person name="Dalin E."/>
            <person name="Tice H."/>
            <person name="Pitluck S."/>
            <person name="Chertkov O."/>
            <person name="Brettin T."/>
            <person name="Bruce D."/>
            <person name="Han C."/>
            <person name="Tapia R."/>
            <person name="Gilna P."/>
            <person name="Schmutz J."/>
            <person name="Larimer F."/>
            <person name="Land M."/>
            <person name="Hauser L."/>
            <person name="Kyrpides N."/>
            <person name="Kim E."/>
            <person name="Stahl D."/>
            <person name="Richardson P."/>
        </authorList>
    </citation>
    <scope>NUCLEOTIDE SEQUENCE [LARGE SCALE GENOMIC DNA]</scope>
    <source>
        <strain evidence="4">EF01-2</strain>
    </source>
</reference>
<dbReference type="Gene3D" id="3.40.50.80">
    <property type="entry name" value="Nucleotide-binding domain of ferredoxin-NADP reductase (FNR) module"/>
    <property type="match status" value="1"/>
</dbReference>
<dbReference type="PROSITE" id="PS51384">
    <property type="entry name" value="FAD_FR"/>
    <property type="match status" value="1"/>
</dbReference>
<dbReference type="InterPro" id="IPR036010">
    <property type="entry name" value="2Fe-2S_ferredoxin-like_sf"/>
</dbReference>
<dbReference type="RefSeq" id="WP_011809146.1">
    <property type="nucleotide sequence ID" value="NC_008786.1"/>
</dbReference>
<dbReference type="Pfam" id="PF00111">
    <property type="entry name" value="Fer2"/>
    <property type="match status" value="1"/>
</dbReference>
<sequence>MKKSLLEVVVKGIRQLTPRVREYLLCSLDASPLPSYAPGSHIELHTVSPESGPIIRHYSLVGGAGLWDDTPDTYRIAVQREDRRRGSAHIHDSFGIGTILRVSVPKNNFPLDRRDTKSLLLAGGIGITPILSMLRSLVRRHRDFELVYAGRAGADLAYCADVQRLAGARGRIHESGSDNHLDLRALLTAQPGGTTVYICGPAAMVDATRREASTLGWVDTRVRSELFIAGPTGDEVPFDVELKASKRRIHVGRDTTILDALAAAGVHALHDCRRGECGLCPMTVLEADGPIQHRDTYLSEEERTSQKTLCICVSRIKGARLLLDA</sequence>
<dbReference type="InterPro" id="IPR012675">
    <property type="entry name" value="Beta-grasp_dom_sf"/>
</dbReference>
<accession>A1WHM9</accession>
<dbReference type="PRINTS" id="PR00409">
    <property type="entry name" value="PHDIOXRDTASE"/>
</dbReference>
<dbReference type="GO" id="GO:0051537">
    <property type="term" value="F:2 iron, 2 sulfur cluster binding"/>
    <property type="evidence" value="ECO:0007669"/>
    <property type="project" value="InterPro"/>
</dbReference>
<dbReference type="PANTHER" id="PTHR47354">
    <property type="entry name" value="NADH OXIDOREDUCTASE HCR"/>
    <property type="match status" value="1"/>
</dbReference>
<dbReference type="STRING" id="391735.Veis_1371"/>
<feature type="domain" description="FAD-binding FR-type" evidence="2">
    <location>
        <begin position="3"/>
        <end position="112"/>
    </location>
</feature>
<dbReference type="PANTHER" id="PTHR47354:SF2">
    <property type="entry name" value="BLR2392 PROTEIN"/>
    <property type="match status" value="1"/>
</dbReference>
<keyword evidence="4" id="KW-1185">Reference proteome</keyword>
<dbReference type="Gene3D" id="2.40.30.10">
    <property type="entry name" value="Translation factors"/>
    <property type="match status" value="1"/>
</dbReference>
<dbReference type="InterPro" id="IPR001041">
    <property type="entry name" value="2Fe-2S_ferredoxin-type"/>
</dbReference>
<dbReference type="eggNOG" id="COG1018">
    <property type="taxonomic scope" value="Bacteria"/>
</dbReference>
<dbReference type="InterPro" id="IPR006058">
    <property type="entry name" value="2Fe2S_fd_BS"/>
</dbReference>
<dbReference type="SUPFAM" id="SSF54292">
    <property type="entry name" value="2Fe-2S ferredoxin-like"/>
    <property type="match status" value="1"/>
</dbReference>
<dbReference type="InterPro" id="IPR039261">
    <property type="entry name" value="FNR_nucleotide-bd"/>
</dbReference>
<dbReference type="CDD" id="cd06185">
    <property type="entry name" value="PDR_like"/>
    <property type="match status" value="1"/>
</dbReference>
<evidence type="ECO:0000259" key="1">
    <source>
        <dbReference type="PROSITE" id="PS51085"/>
    </source>
</evidence>
<gene>
    <name evidence="3" type="ordered locus">Veis_1371</name>
</gene>
<dbReference type="OrthoDB" id="370747at2"/>
<protein>
    <submittedName>
        <fullName evidence="3">Oxidoreductase FAD/NAD(P)-binding domain protein</fullName>
    </submittedName>
</protein>
<evidence type="ECO:0000259" key="2">
    <source>
        <dbReference type="PROSITE" id="PS51384"/>
    </source>
</evidence>
<dbReference type="EMBL" id="CP000542">
    <property type="protein sequence ID" value="ABM57136.1"/>
    <property type="molecule type" value="Genomic_DNA"/>
</dbReference>
<dbReference type="Proteomes" id="UP000000374">
    <property type="component" value="Chromosome"/>
</dbReference>
<dbReference type="AlphaFoldDB" id="A1WHM9"/>
<dbReference type="GeneID" id="76460009"/>
<dbReference type="SUPFAM" id="SSF52343">
    <property type="entry name" value="Ferredoxin reductase-like, C-terminal NADP-linked domain"/>
    <property type="match status" value="1"/>
</dbReference>
<dbReference type="SUPFAM" id="SSF63380">
    <property type="entry name" value="Riboflavin synthase domain-like"/>
    <property type="match status" value="1"/>
</dbReference>
<evidence type="ECO:0000313" key="4">
    <source>
        <dbReference type="Proteomes" id="UP000000374"/>
    </source>
</evidence>
<proteinExistence type="predicted"/>
<dbReference type="HOGENOM" id="CLU_003827_17_0_4"/>
<dbReference type="Gene3D" id="3.10.20.30">
    <property type="match status" value="1"/>
</dbReference>
<dbReference type="PROSITE" id="PS51085">
    <property type="entry name" value="2FE2S_FER_2"/>
    <property type="match status" value="1"/>
</dbReference>
<dbReference type="InterPro" id="IPR017927">
    <property type="entry name" value="FAD-bd_FR_type"/>
</dbReference>
<dbReference type="GO" id="GO:0016491">
    <property type="term" value="F:oxidoreductase activity"/>
    <property type="evidence" value="ECO:0007669"/>
    <property type="project" value="InterPro"/>
</dbReference>
<dbReference type="CDD" id="cd00207">
    <property type="entry name" value="fer2"/>
    <property type="match status" value="1"/>
</dbReference>